<comment type="caution">
    <text evidence="2">The sequence shown here is derived from an EMBL/GenBank/DDBJ whole genome shotgun (WGS) entry which is preliminary data.</text>
</comment>
<dbReference type="EMBL" id="JBHTKX010000001">
    <property type="protein sequence ID" value="MFD1129334.1"/>
    <property type="molecule type" value="Genomic_DNA"/>
</dbReference>
<organism evidence="2 3">
    <name type="scientific">Paenibacillus provencensis</name>
    <dbReference type="NCBI Taxonomy" id="441151"/>
    <lineage>
        <taxon>Bacteria</taxon>
        <taxon>Bacillati</taxon>
        <taxon>Bacillota</taxon>
        <taxon>Bacilli</taxon>
        <taxon>Bacillales</taxon>
        <taxon>Paenibacillaceae</taxon>
        <taxon>Paenibacillus</taxon>
    </lineage>
</organism>
<evidence type="ECO:0000313" key="2">
    <source>
        <dbReference type="EMBL" id="MFD1129334.1"/>
    </source>
</evidence>
<dbReference type="InterPro" id="IPR051781">
    <property type="entry name" value="Metallo-dep_Hydrolase"/>
</dbReference>
<dbReference type="SUPFAM" id="SSF51338">
    <property type="entry name" value="Composite domain of metallo-dependent hydrolases"/>
    <property type="match status" value="1"/>
</dbReference>
<dbReference type="Gene3D" id="2.30.40.10">
    <property type="entry name" value="Urease, subunit C, domain 1"/>
    <property type="match status" value="2"/>
</dbReference>
<dbReference type="NCBIfam" id="TIGR02318">
    <property type="entry name" value="phosphono_phnM"/>
    <property type="match status" value="1"/>
</dbReference>
<name>A0ABW3PP98_9BACL</name>
<dbReference type="RefSeq" id="WP_091153570.1">
    <property type="nucleotide sequence ID" value="NZ_JBHTKX010000001.1"/>
</dbReference>
<dbReference type="InterPro" id="IPR032466">
    <property type="entry name" value="Metal_Hydrolase"/>
</dbReference>
<dbReference type="PANTHER" id="PTHR43135">
    <property type="entry name" value="ALPHA-D-RIBOSE 1-METHYLPHOSPHONATE 5-TRIPHOSPHATE DIPHOSPHATASE"/>
    <property type="match status" value="1"/>
</dbReference>
<dbReference type="PIRSF" id="PIRSF038971">
    <property type="entry name" value="PhnM"/>
    <property type="match status" value="1"/>
</dbReference>
<dbReference type="NCBIfam" id="NF011987">
    <property type="entry name" value="PRK15446.2-3"/>
    <property type="match status" value="1"/>
</dbReference>
<dbReference type="Gene3D" id="3.20.20.140">
    <property type="entry name" value="Metal-dependent hydrolases"/>
    <property type="match status" value="2"/>
</dbReference>
<reference evidence="3" key="1">
    <citation type="journal article" date="2019" name="Int. J. Syst. Evol. Microbiol.">
        <title>The Global Catalogue of Microorganisms (GCM) 10K type strain sequencing project: providing services to taxonomists for standard genome sequencing and annotation.</title>
        <authorList>
            <consortium name="The Broad Institute Genomics Platform"/>
            <consortium name="The Broad Institute Genome Sequencing Center for Infectious Disease"/>
            <person name="Wu L."/>
            <person name="Ma J."/>
        </authorList>
    </citation>
    <scope>NUCLEOTIDE SEQUENCE [LARGE SCALE GENOMIC DNA]</scope>
    <source>
        <strain evidence="3">CCUG 53519</strain>
    </source>
</reference>
<sequence>MYVITGGIIVTEEALLEGYDLLIEHGRIAGMVPAGEEAHRSDAEIIDAKGGYVTPGMIDIHSDYIEHMTAPRPTSLIHFGLSLRETEKELISHGITTMYHSLSIFKSADYKYRPIREPENVRKLLELINQTHYEKHLIRHRFHARFEIDNLNQVDNLKTYIKEDKVHLVSFMDHTPGQGQYRDLEVYKTTIRGYDDVTDEGLSVLIANHQTKEKLTVESIREIAELAASRGIAIASHDDDSLDKLELVQSFGTTISEFPITLEIAREAKNRGMFTIAGAPNVILGGSHSGNLSAQEAISEGVIDVLCSDYYPASMLHAVFQLASELDRDLAEMFKLVTLNPAKAVHIDEEVGSIKIGKKADLLIVERLEPDQFPVITTVFVDGKLIQQTNYRI</sequence>
<dbReference type="SUPFAM" id="SSF51556">
    <property type="entry name" value="Metallo-dependent hydrolases"/>
    <property type="match status" value="1"/>
</dbReference>
<proteinExistence type="predicted"/>
<keyword evidence="3" id="KW-1185">Reference proteome</keyword>
<dbReference type="InterPro" id="IPR006680">
    <property type="entry name" value="Amidohydro-rel"/>
</dbReference>
<dbReference type="Pfam" id="PF01979">
    <property type="entry name" value="Amidohydro_1"/>
    <property type="match status" value="1"/>
</dbReference>
<evidence type="ECO:0000259" key="1">
    <source>
        <dbReference type="Pfam" id="PF01979"/>
    </source>
</evidence>
<dbReference type="NCBIfam" id="NF011984">
    <property type="entry name" value="PRK15446.1-5"/>
    <property type="match status" value="1"/>
</dbReference>
<gene>
    <name evidence="2" type="primary">phnM</name>
    <name evidence="2" type="ORF">ACFQ3J_14255</name>
</gene>
<dbReference type="InterPro" id="IPR011059">
    <property type="entry name" value="Metal-dep_hydrolase_composite"/>
</dbReference>
<accession>A0ABW3PP98</accession>
<evidence type="ECO:0000313" key="3">
    <source>
        <dbReference type="Proteomes" id="UP001597169"/>
    </source>
</evidence>
<dbReference type="InterPro" id="IPR012696">
    <property type="entry name" value="PhnM"/>
</dbReference>
<dbReference type="NCBIfam" id="NF011990">
    <property type="entry name" value="PRK15446.2-6"/>
    <property type="match status" value="1"/>
</dbReference>
<dbReference type="PANTHER" id="PTHR43135:SF3">
    <property type="entry name" value="ALPHA-D-RIBOSE 1-METHYLPHOSPHONATE 5-TRIPHOSPHATE DIPHOSPHATASE"/>
    <property type="match status" value="1"/>
</dbReference>
<feature type="domain" description="Amidohydrolase-related" evidence="1">
    <location>
        <begin position="52"/>
        <end position="385"/>
    </location>
</feature>
<dbReference type="Proteomes" id="UP001597169">
    <property type="component" value="Unassembled WGS sequence"/>
</dbReference>
<protein>
    <submittedName>
        <fullName evidence="2">Phosphonate metabolism protein PhnM</fullName>
    </submittedName>
</protein>